<dbReference type="Proteomes" id="UP000622317">
    <property type="component" value="Unassembled WGS sequence"/>
</dbReference>
<protein>
    <submittedName>
        <fullName evidence="1">Penicillin-binding protein activator LpoB</fullName>
    </submittedName>
</protein>
<sequence length="209" mass="22774">MLNLKNVTRLALWAVASSLVLVGTLEAKKKPKDDDKYIDSKGTDTIIDASRIDVQDWAQAADLLTSSLLASDVFEKTEADPDILVIGRFVNDTTTQVDTDNLIKKIRVGLNGSGKALTTTAMAHGGKVEDETAAEAAAYAAYLEGEEADIKLPTLSLTGKLLEDRVRVKKTYQSTFTFQLTLTQIKTGLAIWEDEVQITKQGKKPSVGW</sequence>
<dbReference type="AlphaFoldDB" id="A0A927FBU9"/>
<dbReference type="Pfam" id="PF13036">
    <property type="entry name" value="LpoB"/>
    <property type="match status" value="1"/>
</dbReference>
<proteinExistence type="predicted"/>
<dbReference type="InterPro" id="IPR014094">
    <property type="entry name" value="LpoB"/>
</dbReference>
<reference evidence="1" key="1">
    <citation type="submission" date="2020-09" db="EMBL/GenBank/DDBJ databases">
        <title>Pelagicoccus enzymogenes sp. nov. with an EPS production, isolated from marine sediment.</title>
        <authorList>
            <person name="Feng X."/>
        </authorList>
    </citation>
    <scope>NUCLEOTIDE SEQUENCE</scope>
    <source>
        <strain evidence="1">NFK12</strain>
    </source>
</reference>
<name>A0A927FBU9_9BACT</name>
<gene>
    <name evidence="1" type="ORF">IEN85_20995</name>
</gene>
<dbReference type="Gene3D" id="3.40.50.10610">
    <property type="entry name" value="ABC-type transport auxiliary lipoprotein component"/>
    <property type="match status" value="1"/>
</dbReference>
<evidence type="ECO:0000313" key="1">
    <source>
        <dbReference type="EMBL" id="MBD5781989.1"/>
    </source>
</evidence>
<dbReference type="RefSeq" id="WP_191619062.1">
    <property type="nucleotide sequence ID" value="NZ_JACYFG010000051.1"/>
</dbReference>
<accession>A0A927FBU9</accession>
<keyword evidence="2" id="KW-1185">Reference proteome</keyword>
<comment type="caution">
    <text evidence="1">The sequence shown here is derived from an EMBL/GenBank/DDBJ whole genome shotgun (WGS) entry which is preliminary data.</text>
</comment>
<organism evidence="1 2">
    <name type="scientific">Pelagicoccus enzymogenes</name>
    <dbReference type="NCBI Taxonomy" id="2773457"/>
    <lineage>
        <taxon>Bacteria</taxon>
        <taxon>Pseudomonadati</taxon>
        <taxon>Verrucomicrobiota</taxon>
        <taxon>Opitutia</taxon>
        <taxon>Puniceicoccales</taxon>
        <taxon>Pelagicoccaceae</taxon>
        <taxon>Pelagicoccus</taxon>
    </lineage>
</organism>
<dbReference type="EMBL" id="JACYFG010000051">
    <property type="protein sequence ID" value="MBD5781989.1"/>
    <property type="molecule type" value="Genomic_DNA"/>
</dbReference>
<evidence type="ECO:0000313" key="2">
    <source>
        <dbReference type="Proteomes" id="UP000622317"/>
    </source>
</evidence>